<evidence type="ECO:0000313" key="4">
    <source>
        <dbReference type="Proteomes" id="UP001519460"/>
    </source>
</evidence>
<dbReference type="PANTHER" id="PTHR46320">
    <property type="entry name" value="GLYCEROPHOSPHODIESTER PHOSPHODIESTERASE 1"/>
    <property type="match status" value="1"/>
</dbReference>
<dbReference type="Pfam" id="PF03009">
    <property type="entry name" value="GDPD"/>
    <property type="match status" value="1"/>
</dbReference>
<organism evidence="3 4">
    <name type="scientific">Batillaria attramentaria</name>
    <dbReference type="NCBI Taxonomy" id="370345"/>
    <lineage>
        <taxon>Eukaryota</taxon>
        <taxon>Metazoa</taxon>
        <taxon>Spiralia</taxon>
        <taxon>Lophotrochozoa</taxon>
        <taxon>Mollusca</taxon>
        <taxon>Gastropoda</taxon>
        <taxon>Caenogastropoda</taxon>
        <taxon>Sorbeoconcha</taxon>
        <taxon>Cerithioidea</taxon>
        <taxon>Batillariidae</taxon>
        <taxon>Batillaria</taxon>
    </lineage>
</organism>
<dbReference type="AlphaFoldDB" id="A0ABD0LMX2"/>
<evidence type="ECO:0000259" key="2">
    <source>
        <dbReference type="PROSITE" id="PS51704"/>
    </source>
</evidence>
<dbReference type="EMBL" id="JACVVK020000034">
    <property type="protein sequence ID" value="KAK7500927.1"/>
    <property type="molecule type" value="Genomic_DNA"/>
</dbReference>
<keyword evidence="1" id="KW-0472">Membrane</keyword>
<comment type="caution">
    <text evidence="3">The sequence shown here is derived from an EMBL/GenBank/DDBJ whole genome shotgun (WGS) entry which is preliminary data.</text>
</comment>
<reference evidence="3 4" key="1">
    <citation type="journal article" date="2023" name="Sci. Data">
        <title>Genome assembly of the Korean intertidal mud-creeper Batillaria attramentaria.</title>
        <authorList>
            <person name="Patra A.K."/>
            <person name="Ho P.T."/>
            <person name="Jun S."/>
            <person name="Lee S.J."/>
            <person name="Kim Y."/>
            <person name="Won Y.J."/>
        </authorList>
    </citation>
    <scope>NUCLEOTIDE SEQUENCE [LARGE SCALE GENOMIC DNA]</scope>
    <source>
        <strain evidence="3">Wonlab-2016</strain>
    </source>
</reference>
<accession>A0ABD0LMX2</accession>
<dbReference type="Gene3D" id="3.20.20.190">
    <property type="entry name" value="Phosphatidylinositol (PI) phosphodiesterase"/>
    <property type="match status" value="1"/>
</dbReference>
<dbReference type="Proteomes" id="UP001519460">
    <property type="component" value="Unassembled WGS sequence"/>
</dbReference>
<feature type="domain" description="GP-PDE" evidence="2">
    <location>
        <begin position="76"/>
        <end position="338"/>
    </location>
</feature>
<gene>
    <name evidence="3" type="ORF">BaRGS_00007807</name>
</gene>
<evidence type="ECO:0000256" key="1">
    <source>
        <dbReference type="SAM" id="Phobius"/>
    </source>
</evidence>
<sequence length="338" mass="38546">MVKVESLDDPRLYYFLFHLSIGYAVLAAIFGQLTGCVLVLAAALAAHFYAFDQLPNQRLSSFASLIYGSPDKDTRKRVVLHRGGCIDAPENTLEAIREAARQGAAGVEFDLQFTSDSVGILMHDDTLDRTTDGVGDVRQQTFQQIRNLDASAKHANKSKYGHKVKIPTLEECLLECLQHRLLIFIDCKAYAEKTAQLVDKMMNKYPELYECAAVCSFYPHIVYTMRKKNPNVITGLTYRKWFLSTKGDCWTQNCSGITYYFFLALDVIYTVLMYGFTWMYCGNSFLLLNKESVSMNEVNWWKNLGITLLPWTVNSETEKRYFMEQLNVPIITDGINIE</sequence>
<dbReference type="CDD" id="cd08573">
    <property type="entry name" value="GDPD_GDE1"/>
    <property type="match status" value="1"/>
</dbReference>
<dbReference type="InterPro" id="IPR017946">
    <property type="entry name" value="PLC-like_Pdiesterase_TIM-brl"/>
</dbReference>
<dbReference type="PROSITE" id="PS51704">
    <property type="entry name" value="GP_PDE"/>
    <property type="match status" value="1"/>
</dbReference>
<dbReference type="InterPro" id="IPR030395">
    <property type="entry name" value="GP_PDE_dom"/>
</dbReference>
<protein>
    <recommendedName>
        <fullName evidence="2">GP-PDE domain-containing protein</fullName>
    </recommendedName>
</protein>
<evidence type="ECO:0000313" key="3">
    <source>
        <dbReference type="EMBL" id="KAK7500927.1"/>
    </source>
</evidence>
<feature type="transmembrane region" description="Helical" evidence="1">
    <location>
        <begin position="259"/>
        <end position="281"/>
    </location>
</feature>
<dbReference type="PANTHER" id="PTHR46320:SF1">
    <property type="entry name" value="GLYCEROPHOSPHODIESTER PHOSPHODIESTERASE 1"/>
    <property type="match status" value="1"/>
</dbReference>
<keyword evidence="1" id="KW-1133">Transmembrane helix</keyword>
<keyword evidence="1" id="KW-0812">Transmembrane</keyword>
<proteinExistence type="predicted"/>
<keyword evidence="4" id="KW-1185">Reference proteome</keyword>
<dbReference type="SUPFAM" id="SSF51695">
    <property type="entry name" value="PLC-like phosphodiesterases"/>
    <property type="match status" value="1"/>
</dbReference>
<name>A0ABD0LMX2_9CAEN</name>